<accession>A0A376P1C4</accession>
<evidence type="ECO:0000313" key="4">
    <source>
        <dbReference type="EMBL" id="STH72328.1"/>
    </source>
</evidence>
<dbReference type="Gene3D" id="2.40.160.210">
    <property type="entry name" value="Acyl-CoA thioesterase, double hotdog domain"/>
    <property type="match status" value="1"/>
</dbReference>
<dbReference type="PANTHER" id="PTHR11066:SF34">
    <property type="entry name" value="ACYL-COENZYME A THIOESTERASE 8"/>
    <property type="match status" value="1"/>
</dbReference>
<reference evidence="4 5" key="1">
    <citation type="submission" date="2018-06" db="EMBL/GenBank/DDBJ databases">
        <authorList>
            <consortium name="Pathogen Informatics"/>
            <person name="Doyle S."/>
        </authorList>
    </citation>
    <scope>NUCLEOTIDE SEQUENCE [LARGE SCALE GENOMIC DNA]</scope>
    <source>
        <strain evidence="4 5">NCTC11341</strain>
    </source>
</reference>
<dbReference type="GO" id="GO:0005829">
    <property type="term" value="C:cytosol"/>
    <property type="evidence" value="ECO:0007669"/>
    <property type="project" value="TreeGrafter"/>
</dbReference>
<dbReference type="EC" id="3.1.2.-" evidence="4"/>
<dbReference type="InterPro" id="IPR042171">
    <property type="entry name" value="Acyl-CoA_hotdog"/>
</dbReference>
<dbReference type="InterPro" id="IPR025652">
    <property type="entry name" value="TesB_C"/>
</dbReference>
<dbReference type="CDD" id="cd03444">
    <property type="entry name" value="Thioesterase_II_repeat1"/>
    <property type="match status" value="1"/>
</dbReference>
<protein>
    <submittedName>
        <fullName evidence="4">Acyl-CoA thioesterase</fullName>
        <ecNumber evidence="4">3.1.2.-</ecNumber>
    </submittedName>
</protein>
<dbReference type="InterPro" id="IPR029069">
    <property type="entry name" value="HotDog_dom_sf"/>
</dbReference>
<dbReference type="SUPFAM" id="SSF54637">
    <property type="entry name" value="Thioesterase/thiol ester dehydrase-isomerase"/>
    <property type="match status" value="1"/>
</dbReference>
<organism evidence="4 5">
    <name type="scientific">Escherichia coli</name>
    <dbReference type="NCBI Taxonomy" id="562"/>
    <lineage>
        <taxon>Bacteria</taxon>
        <taxon>Pseudomonadati</taxon>
        <taxon>Pseudomonadota</taxon>
        <taxon>Gammaproteobacteria</taxon>
        <taxon>Enterobacterales</taxon>
        <taxon>Enterobacteriaceae</taxon>
        <taxon>Escherichia</taxon>
    </lineage>
</organism>
<evidence type="ECO:0000313" key="5">
    <source>
        <dbReference type="Proteomes" id="UP000254428"/>
    </source>
</evidence>
<dbReference type="GO" id="GO:0009062">
    <property type="term" value="P:fatty acid catabolic process"/>
    <property type="evidence" value="ECO:0007669"/>
    <property type="project" value="TreeGrafter"/>
</dbReference>
<evidence type="ECO:0000256" key="1">
    <source>
        <dbReference type="ARBA" id="ARBA00006538"/>
    </source>
</evidence>
<dbReference type="EMBL" id="UGBT01000002">
    <property type="protein sequence ID" value="STH72328.1"/>
    <property type="molecule type" value="Genomic_DNA"/>
</dbReference>
<sequence>MTASFQAPEAGFEHQKTMPSAPAPDGLPSETQIAQSLAHLLPPVLKDKFICDRPLEVRPVEFHNPLKGHVAEPHRQVWIRANGSVPDDLRVHQYLLGYASDLNFLPVALQPHGIGFLEPGIQIATIDHSMWFHRPFNLNEWLLYSVESTSASSARGFVRGEFYTQDGVLVASTVQEGVMRNHN</sequence>
<dbReference type="Pfam" id="PF02551">
    <property type="entry name" value="Acyl_CoA_thio"/>
    <property type="match status" value="1"/>
</dbReference>
<dbReference type="GO" id="GO:0006637">
    <property type="term" value="P:acyl-CoA metabolic process"/>
    <property type="evidence" value="ECO:0007669"/>
    <property type="project" value="InterPro"/>
</dbReference>
<feature type="region of interest" description="Disordered" evidence="2">
    <location>
        <begin position="1"/>
        <end position="29"/>
    </location>
</feature>
<evidence type="ECO:0000256" key="2">
    <source>
        <dbReference type="SAM" id="MobiDB-lite"/>
    </source>
</evidence>
<name>A0A376P1C4_ECOLX</name>
<keyword evidence="4" id="KW-0378">Hydrolase</keyword>
<dbReference type="PANTHER" id="PTHR11066">
    <property type="entry name" value="ACYL-COA THIOESTERASE"/>
    <property type="match status" value="1"/>
</dbReference>
<evidence type="ECO:0000259" key="3">
    <source>
        <dbReference type="Pfam" id="PF02551"/>
    </source>
</evidence>
<comment type="similarity">
    <text evidence="1">Belongs to the C/M/P thioester hydrolase family.</text>
</comment>
<dbReference type="GO" id="GO:0047617">
    <property type="term" value="F:fatty acyl-CoA hydrolase activity"/>
    <property type="evidence" value="ECO:0007669"/>
    <property type="project" value="InterPro"/>
</dbReference>
<dbReference type="AlphaFoldDB" id="A0A376P1C4"/>
<dbReference type="InterPro" id="IPR003703">
    <property type="entry name" value="Acyl_CoA_thio"/>
</dbReference>
<proteinExistence type="inferred from homology"/>
<feature type="domain" description="Acyl-CoA thioesterase 2 C-terminal" evidence="3">
    <location>
        <begin position="45"/>
        <end position="178"/>
    </location>
</feature>
<gene>
    <name evidence="4" type="primary">tesB_1</name>
    <name evidence="4" type="ORF">NCTC11341_03992</name>
</gene>
<dbReference type="Proteomes" id="UP000254428">
    <property type="component" value="Unassembled WGS sequence"/>
</dbReference>